<evidence type="ECO:0000256" key="9">
    <source>
        <dbReference type="ARBA" id="ARBA00023242"/>
    </source>
</evidence>
<dbReference type="FunFam" id="3.40.50.300:FF:000296">
    <property type="entry name" value="ATP-dependent DNA helicase RecQ"/>
    <property type="match status" value="1"/>
</dbReference>
<dbReference type="InterPro" id="IPR027417">
    <property type="entry name" value="P-loop_NTPase"/>
</dbReference>
<dbReference type="PANTHER" id="PTHR13710:SF153">
    <property type="entry name" value="RECQ-LIKE DNA HELICASE BLM"/>
    <property type="match status" value="1"/>
</dbReference>
<dbReference type="CDD" id="cd18794">
    <property type="entry name" value="SF2_C_RecQ"/>
    <property type="match status" value="1"/>
</dbReference>
<evidence type="ECO:0000256" key="2">
    <source>
        <dbReference type="ARBA" id="ARBA00005446"/>
    </source>
</evidence>
<dbReference type="SMART" id="SM00956">
    <property type="entry name" value="RQC"/>
    <property type="match status" value="1"/>
</dbReference>
<evidence type="ECO:0000256" key="13">
    <source>
        <dbReference type="SAM" id="MobiDB-lite"/>
    </source>
</evidence>
<sequence>MRRPKNNLKTHLEWLKSSGSCIPDPLLCKLAAMPTASPHNGPVQVADTPARPPRSGGGDDRIVTPMVATAPVDGTPMTIDLTSDGNRPGDKVFDTPAPPQRKRANVDSELIADISSSIPGDSPPPKTTKQHLLLTDDIFSSDDEDFSSIEPKITPGSEDPTQDQTLDRGPYQDRMLDHPPELDKNKNPDQKTESERNPDQHLGQTAEINVTGTLPSPIGEVNDSMRDFPPPPSTEEASSAERNGTPIDPGSSPASVTMELISLHRKLLCEALSKKVGVLETLLKESGVSTAKYSFQLQELEREIARSNRRITLYEAQQEEQEEKGDAFVTKTPQAKPSEMDRAQDVISLDSDDFSDFQGVEDGDDMSDSAVVESTKDDAMNDDDSMDGDVLDEAAIDQLMEQRNRERMMDIEDIDDDDDIEELSSTPLSYSLNYQNLTQVNSSPQGITGPVSDHHALTAFGTERFPWDDEVMRVLRSKFQLSSFRKHQKEAINATLSGKDVLVLMPTGGGKSLCYQLPALVKSGKTKGVTIVISPLISLMQDQVEALQNKGVNAIVINSKTSASDRTTKFNLLANDGVDLLYVSPEMLNTSKRMKDKLFLLYRDGKIARIVIDEAHCVSSWGHDFRTDYKELERLKDTYPQTPIMALTATANKPVRLDIARCLRDDSVFLHQTFNRPNLFYEVRQKKSQEDTMTQIKEIMTVRYPRKSGIIYCHSRRSCEDTANELRTLGLNVAFYHAGMDPEHRDQIQELWQKGRISTLCATVAFGMGIDKPDVRYVVHLTVPHTVEGYYQETGRAGRDGNPSECILFYSYKDASMLRRLISRDDSATPEHRDHLVELFNRMVQYCEDHVVCRRTQILAYFEEVFDKSQCNKTCDNCRFNKGRDWKQQEVTEQAKHAVALVGALQGSTVPLGYVIDVYRGSNKVAILRAGHEKLPQHGYGKDQAPNFTQRLFHGLIAQNFLEEYQTYKGRFAFSYLKKGPKAALLLRGQSRVVISMPKEMDTTTANKRQKTSKSTSRAAMINDDFEDTAFDDELSSPYFSRHSSASTSTRRNRSNGYNGSSSRRPATGKRKRGSATRPSQGSRFGAMPLI</sequence>
<dbReference type="GO" id="GO:0005524">
    <property type="term" value="F:ATP binding"/>
    <property type="evidence" value="ECO:0007669"/>
    <property type="project" value="UniProtKB-KW"/>
</dbReference>
<accession>A0A060T609</accession>
<keyword evidence="4" id="KW-0378">Hydrolase</keyword>
<dbReference type="PhylomeDB" id="A0A060T609"/>
<dbReference type="FunFam" id="3.40.50.300:FF:000340">
    <property type="entry name" value="Bloom syndrome, RecQ helicase"/>
    <property type="match status" value="1"/>
</dbReference>
<evidence type="ECO:0000256" key="7">
    <source>
        <dbReference type="ARBA" id="ARBA00023125"/>
    </source>
</evidence>
<reference evidence="16" key="2">
    <citation type="submission" date="2014-06" db="EMBL/GenBank/DDBJ databases">
        <title>The complete genome of Blastobotrys (Arxula) adeninivorans LS3 - a yeast of biotechnological interest.</title>
        <authorList>
            <person name="Kunze G."/>
            <person name="Gaillardin C."/>
            <person name="Czernicka M."/>
            <person name="Durrens P."/>
            <person name="Martin T."/>
            <person name="Boer E."/>
            <person name="Gabaldon T."/>
            <person name="Cruz J."/>
            <person name="Talla E."/>
            <person name="Marck C."/>
            <person name="Goffeau A."/>
            <person name="Barbe V."/>
            <person name="Baret P."/>
            <person name="Baronian K."/>
            <person name="Beier S."/>
            <person name="Bleykasten C."/>
            <person name="Bode R."/>
            <person name="Casaregola S."/>
            <person name="Despons L."/>
            <person name="Fairhead C."/>
            <person name="Giersberg M."/>
            <person name="Gierski P."/>
            <person name="Hahnel U."/>
            <person name="Hartmann A."/>
            <person name="Jankowska D."/>
            <person name="Jubin C."/>
            <person name="Jung P."/>
            <person name="Lafontaine I."/>
            <person name="Leh-Louis V."/>
            <person name="Lemaire M."/>
            <person name="Marcet-Houben M."/>
            <person name="Mascher M."/>
            <person name="Morel G."/>
            <person name="Richard G.-F."/>
            <person name="Riechen J."/>
            <person name="Sacerdot C."/>
            <person name="Sarkar A."/>
            <person name="Savel G."/>
            <person name="Schacherer J."/>
            <person name="Sherman D."/>
            <person name="Straub M.-L."/>
            <person name="Stein N."/>
            <person name="Thierry A."/>
            <person name="Trautwein-Schult A."/>
            <person name="Westhof E."/>
            <person name="Worch S."/>
            <person name="Dujon B."/>
            <person name="Souciet J.-L."/>
            <person name="Wincker P."/>
            <person name="Scholz U."/>
            <person name="Neuveglise N."/>
        </authorList>
    </citation>
    <scope>NUCLEOTIDE SEQUENCE</scope>
    <source>
        <strain evidence="16">LS3</strain>
    </source>
</reference>
<comment type="similarity">
    <text evidence="2">Belongs to the helicase family. RecQ subfamily.</text>
</comment>
<dbReference type="PROSITE" id="PS51192">
    <property type="entry name" value="HELICASE_ATP_BIND_1"/>
    <property type="match status" value="1"/>
</dbReference>
<evidence type="ECO:0000259" key="15">
    <source>
        <dbReference type="PROSITE" id="PS51194"/>
    </source>
</evidence>
<dbReference type="EC" id="5.6.2.4" evidence="11"/>
<dbReference type="SMART" id="SM00487">
    <property type="entry name" value="DEXDc"/>
    <property type="match status" value="1"/>
</dbReference>
<dbReference type="GO" id="GO:0043138">
    <property type="term" value="F:3'-5' DNA helicase activity"/>
    <property type="evidence" value="ECO:0007669"/>
    <property type="project" value="UniProtKB-EC"/>
</dbReference>
<evidence type="ECO:0000256" key="1">
    <source>
        <dbReference type="ARBA" id="ARBA00004123"/>
    </source>
</evidence>
<evidence type="ECO:0000256" key="11">
    <source>
        <dbReference type="ARBA" id="ARBA00034808"/>
    </source>
</evidence>
<feature type="region of interest" description="Disordered" evidence="13">
    <location>
        <begin position="37"/>
        <end position="253"/>
    </location>
</feature>
<dbReference type="GO" id="GO:0005634">
    <property type="term" value="C:nucleus"/>
    <property type="evidence" value="ECO:0007669"/>
    <property type="project" value="UniProtKB-SubCell"/>
</dbReference>
<evidence type="ECO:0000256" key="4">
    <source>
        <dbReference type="ARBA" id="ARBA00022801"/>
    </source>
</evidence>
<dbReference type="GO" id="GO:0031573">
    <property type="term" value="P:mitotic intra-S DNA damage checkpoint signaling"/>
    <property type="evidence" value="ECO:0007669"/>
    <property type="project" value="UniProtKB-ARBA"/>
</dbReference>
<dbReference type="InterPro" id="IPR004589">
    <property type="entry name" value="DNA_helicase_ATP-dep_RecQ"/>
</dbReference>
<name>A0A060T609_BLAAD</name>
<reference evidence="16" key="1">
    <citation type="submission" date="2014-02" db="EMBL/GenBank/DDBJ databases">
        <authorList>
            <person name="Genoscope - CEA"/>
        </authorList>
    </citation>
    <scope>NUCLEOTIDE SEQUENCE</scope>
    <source>
        <strain evidence="16">LS3</strain>
    </source>
</reference>
<comment type="catalytic activity">
    <reaction evidence="10">
        <text>Couples ATP hydrolysis with the unwinding of duplex DNA by translocating in the 3'-5' direction.</text>
        <dbReference type="EC" id="5.6.2.4"/>
    </reaction>
</comment>
<dbReference type="InterPro" id="IPR036388">
    <property type="entry name" value="WH-like_DNA-bd_sf"/>
</dbReference>
<dbReference type="SUPFAM" id="SSF52540">
    <property type="entry name" value="P-loop containing nucleoside triphosphate hydrolases"/>
    <property type="match status" value="1"/>
</dbReference>
<feature type="region of interest" description="Disordered" evidence="13">
    <location>
        <begin position="998"/>
        <end position="1021"/>
    </location>
</feature>
<dbReference type="AlphaFoldDB" id="A0A060T609"/>
<keyword evidence="7" id="KW-0238">DNA-binding</keyword>
<dbReference type="Gene3D" id="1.10.10.10">
    <property type="entry name" value="Winged helix-like DNA-binding domain superfamily/Winged helix DNA-binding domain"/>
    <property type="match status" value="1"/>
</dbReference>
<dbReference type="GO" id="GO:0006260">
    <property type="term" value="P:DNA replication"/>
    <property type="evidence" value="ECO:0007669"/>
    <property type="project" value="InterPro"/>
</dbReference>
<dbReference type="Pfam" id="PF09382">
    <property type="entry name" value="RQC"/>
    <property type="match status" value="1"/>
</dbReference>
<keyword evidence="3" id="KW-0547">Nucleotide-binding</keyword>
<dbReference type="EMBL" id="HG937692">
    <property type="protein sequence ID" value="CDP36560.1"/>
    <property type="molecule type" value="Genomic_DNA"/>
</dbReference>
<dbReference type="CDD" id="cd17920">
    <property type="entry name" value="DEXHc_RecQ"/>
    <property type="match status" value="1"/>
</dbReference>
<feature type="compositionally biased region" description="Polar residues" evidence="13">
    <location>
        <begin position="1003"/>
        <end position="1018"/>
    </location>
</feature>
<evidence type="ECO:0000256" key="10">
    <source>
        <dbReference type="ARBA" id="ARBA00034617"/>
    </source>
</evidence>
<dbReference type="GO" id="GO:0000729">
    <property type="term" value="P:DNA double-strand break processing"/>
    <property type="evidence" value="ECO:0007669"/>
    <property type="project" value="UniProtKB-ARBA"/>
</dbReference>
<dbReference type="PROSITE" id="PS00690">
    <property type="entry name" value="DEAH_ATP_HELICASE"/>
    <property type="match status" value="1"/>
</dbReference>
<dbReference type="Pfam" id="PF00270">
    <property type="entry name" value="DEAD"/>
    <property type="match status" value="1"/>
</dbReference>
<evidence type="ECO:0000259" key="14">
    <source>
        <dbReference type="PROSITE" id="PS51192"/>
    </source>
</evidence>
<keyword evidence="5" id="KW-0347">Helicase</keyword>
<keyword evidence="9" id="KW-0539">Nucleus</keyword>
<dbReference type="SUPFAM" id="SSF46785">
    <property type="entry name" value="Winged helix' DNA-binding domain"/>
    <property type="match status" value="1"/>
</dbReference>
<dbReference type="InterPro" id="IPR018982">
    <property type="entry name" value="RQC_domain"/>
</dbReference>
<dbReference type="Gene3D" id="3.40.50.300">
    <property type="entry name" value="P-loop containing nucleotide triphosphate hydrolases"/>
    <property type="match status" value="2"/>
</dbReference>
<dbReference type="GO" id="GO:0031422">
    <property type="term" value="C:RecQ family helicase-topoisomerase III complex"/>
    <property type="evidence" value="ECO:0007669"/>
    <property type="project" value="UniProtKB-ARBA"/>
</dbReference>
<dbReference type="GO" id="GO:0006312">
    <property type="term" value="P:mitotic recombination"/>
    <property type="evidence" value="ECO:0007669"/>
    <property type="project" value="UniProtKB-ARBA"/>
</dbReference>
<feature type="region of interest" description="Disordered" evidence="13">
    <location>
        <begin position="1037"/>
        <end position="1091"/>
    </location>
</feature>
<keyword evidence="6" id="KW-0067">ATP-binding</keyword>
<dbReference type="GO" id="GO:0003677">
    <property type="term" value="F:DNA binding"/>
    <property type="evidence" value="ECO:0007669"/>
    <property type="project" value="UniProtKB-KW"/>
</dbReference>
<dbReference type="InterPro" id="IPR036390">
    <property type="entry name" value="WH_DNA-bd_sf"/>
</dbReference>
<organism evidence="16">
    <name type="scientific">Blastobotrys adeninivorans</name>
    <name type="common">Yeast</name>
    <name type="synonym">Arxula adeninivorans</name>
    <dbReference type="NCBI Taxonomy" id="409370"/>
    <lineage>
        <taxon>Eukaryota</taxon>
        <taxon>Fungi</taxon>
        <taxon>Dikarya</taxon>
        <taxon>Ascomycota</taxon>
        <taxon>Saccharomycotina</taxon>
        <taxon>Dipodascomycetes</taxon>
        <taxon>Dipodascales</taxon>
        <taxon>Trichomonascaceae</taxon>
        <taxon>Blastobotrys</taxon>
    </lineage>
</organism>
<dbReference type="SMART" id="SM00490">
    <property type="entry name" value="HELICc"/>
    <property type="match status" value="1"/>
</dbReference>
<dbReference type="InterPro" id="IPR001650">
    <property type="entry name" value="Helicase_C-like"/>
</dbReference>
<evidence type="ECO:0000256" key="5">
    <source>
        <dbReference type="ARBA" id="ARBA00022806"/>
    </source>
</evidence>
<keyword evidence="8" id="KW-0413">Isomerase</keyword>
<dbReference type="PANTHER" id="PTHR13710">
    <property type="entry name" value="DNA HELICASE RECQ FAMILY MEMBER"/>
    <property type="match status" value="1"/>
</dbReference>
<dbReference type="InterPro" id="IPR002464">
    <property type="entry name" value="DNA/RNA_helicase_DEAH_CS"/>
</dbReference>
<keyword evidence="12" id="KW-0175">Coiled coil</keyword>
<feature type="domain" description="Helicase ATP-binding" evidence="14">
    <location>
        <begin position="492"/>
        <end position="669"/>
    </location>
</feature>
<feature type="coiled-coil region" evidence="12">
    <location>
        <begin position="290"/>
        <end position="324"/>
    </location>
</feature>
<dbReference type="PROSITE" id="PS51194">
    <property type="entry name" value="HELICASE_CTER"/>
    <property type="match status" value="1"/>
</dbReference>
<dbReference type="Pfam" id="PF16124">
    <property type="entry name" value="RecQ_Zn_bind"/>
    <property type="match status" value="1"/>
</dbReference>
<dbReference type="InterPro" id="IPR032284">
    <property type="entry name" value="RecQ_Zn-bd"/>
</dbReference>
<feature type="domain" description="Helicase C-terminal" evidence="15">
    <location>
        <begin position="695"/>
        <end position="840"/>
    </location>
</feature>
<dbReference type="GO" id="GO:0009378">
    <property type="term" value="F:four-way junction helicase activity"/>
    <property type="evidence" value="ECO:0007669"/>
    <property type="project" value="TreeGrafter"/>
</dbReference>
<dbReference type="InterPro" id="IPR011545">
    <property type="entry name" value="DEAD/DEAH_box_helicase_dom"/>
</dbReference>
<evidence type="ECO:0000256" key="6">
    <source>
        <dbReference type="ARBA" id="ARBA00022840"/>
    </source>
</evidence>
<dbReference type="GO" id="GO:0000724">
    <property type="term" value="P:double-strand break repair via homologous recombination"/>
    <property type="evidence" value="ECO:0007669"/>
    <property type="project" value="TreeGrafter"/>
</dbReference>
<evidence type="ECO:0000256" key="8">
    <source>
        <dbReference type="ARBA" id="ARBA00023235"/>
    </source>
</evidence>
<evidence type="ECO:0000313" key="16">
    <source>
        <dbReference type="EMBL" id="CDP36560.1"/>
    </source>
</evidence>
<evidence type="ECO:0000256" key="3">
    <source>
        <dbReference type="ARBA" id="ARBA00022741"/>
    </source>
</evidence>
<evidence type="ECO:0000256" key="12">
    <source>
        <dbReference type="SAM" id="Coils"/>
    </source>
</evidence>
<dbReference type="Pfam" id="PF00271">
    <property type="entry name" value="Helicase_C"/>
    <property type="match status" value="1"/>
</dbReference>
<dbReference type="InterPro" id="IPR014001">
    <property type="entry name" value="Helicase_ATP-bd"/>
</dbReference>
<feature type="compositionally biased region" description="Low complexity" evidence="13">
    <location>
        <begin position="1041"/>
        <end position="1065"/>
    </location>
</feature>
<protein>
    <recommendedName>
        <fullName evidence="11">DNA 3'-5' helicase</fullName>
        <ecNumber evidence="11">5.6.2.4</ecNumber>
    </recommendedName>
</protein>
<dbReference type="NCBIfam" id="TIGR00614">
    <property type="entry name" value="recQ_fam"/>
    <property type="match status" value="1"/>
</dbReference>
<dbReference type="GO" id="GO:0016787">
    <property type="term" value="F:hydrolase activity"/>
    <property type="evidence" value="ECO:0007669"/>
    <property type="project" value="UniProtKB-KW"/>
</dbReference>
<dbReference type="GO" id="GO:0005737">
    <property type="term" value="C:cytoplasm"/>
    <property type="evidence" value="ECO:0007669"/>
    <property type="project" value="TreeGrafter"/>
</dbReference>
<proteinExistence type="inferred from homology"/>
<comment type="subcellular location">
    <subcellularLocation>
        <location evidence="1">Nucleus</location>
    </subcellularLocation>
</comment>
<feature type="compositionally biased region" description="Polar residues" evidence="13">
    <location>
        <begin position="202"/>
        <end position="214"/>
    </location>
</feature>
<feature type="compositionally biased region" description="Basic and acidic residues" evidence="13">
    <location>
        <begin position="170"/>
        <end position="199"/>
    </location>
</feature>
<gene>
    <name evidence="16" type="ORF">GNLVRS02_ARAD1B15840g</name>
</gene>